<dbReference type="Proteomes" id="UP000304953">
    <property type="component" value="Unassembled WGS sequence"/>
</dbReference>
<reference evidence="1" key="1">
    <citation type="submission" date="2019-04" db="EMBL/GenBank/DDBJ databases">
        <title>Microbes associate with the intestines of laboratory mice.</title>
        <authorList>
            <person name="Navarre W."/>
            <person name="Wong E."/>
            <person name="Huang K."/>
            <person name="Tropini C."/>
            <person name="Ng K."/>
            <person name="Yu B."/>
        </authorList>
    </citation>
    <scope>NUCLEOTIDE SEQUENCE</scope>
    <source>
        <strain evidence="1">NM01_1-7b</strain>
    </source>
</reference>
<name>A0AC61RRP2_9FIRM</name>
<gene>
    <name evidence="1" type="ORF">E5329_20785</name>
</gene>
<accession>A0AC61RRP2</accession>
<evidence type="ECO:0000313" key="1">
    <source>
        <dbReference type="EMBL" id="TGY91519.1"/>
    </source>
</evidence>
<comment type="caution">
    <text evidence="1">The sequence shown here is derived from an EMBL/GenBank/DDBJ whole genome shotgun (WGS) entry which is preliminary data.</text>
</comment>
<dbReference type="EMBL" id="SRYA01000055">
    <property type="protein sequence ID" value="TGY91519.1"/>
    <property type="molecule type" value="Genomic_DNA"/>
</dbReference>
<sequence>MKNPNISKVLKAYRKLNHYSVNDLVIKLEDYKLPVAPKTIYGWESGQTQPDADTLLILCKIYNIDNILGTFGYNDSLDDFLLSEEERTLVMQYRKLPDMKLAVRKLLEME</sequence>
<evidence type="ECO:0000313" key="2">
    <source>
        <dbReference type="Proteomes" id="UP000304953"/>
    </source>
</evidence>
<protein>
    <submittedName>
        <fullName evidence="1">XRE family transcriptional regulator</fullName>
    </submittedName>
</protein>
<proteinExistence type="predicted"/>
<keyword evidence="2" id="KW-1185">Reference proteome</keyword>
<organism evidence="1 2">
    <name type="scientific">Petralouisia muris</name>
    <dbReference type="NCBI Taxonomy" id="3032872"/>
    <lineage>
        <taxon>Bacteria</taxon>
        <taxon>Bacillati</taxon>
        <taxon>Bacillota</taxon>
        <taxon>Clostridia</taxon>
        <taxon>Lachnospirales</taxon>
        <taxon>Lachnospiraceae</taxon>
        <taxon>Petralouisia</taxon>
    </lineage>
</organism>